<dbReference type="Gene3D" id="3.30.565.10">
    <property type="entry name" value="Histidine kinase-like ATPase, C-terminal domain"/>
    <property type="match status" value="1"/>
</dbReference>
<dbReference type="Pfam" id="PF07730">
    <property type="entry name" value="HisKA_3"/>
    <property type="match status" value="1"/>
</dbReference>
<keyword evidence="3" id="KW-0597">Phosphoprotein</keyword>
<keyword evidence="9" id="KW-1133">Transmembrane helix</keyword>
<dbReference type="PANTHER" id="PTHR24421">
    <property type="entry name" value="NITRATE/NITRITE SENSOR PROTEIN NARX-RELATED"/>
    <property type="match status" value="1"/>
</dbReference>
<evidence type="ECO:0000313" key="11">
    <source>
        <dbReference type="EMBL" id="NKY23319.1"/>
    </source>
</evidence>
<evidence type="ECO:0000256" key="6">
    <source>
        <dbReference type="ARBA" id="ARBA00022777"/>
    </source>
</evidence>
<keyword evidence="5" id="KW-0547">Nucleotide-binding</keyword>
<keyword evidence="9" id="KW-0472">Membrane</keyword>
<feature type="transmembrane region" description="Helical" evidence="9">
    <location>
        <begin position="179"/>
        <end position="201"/>
    </location>
</feature>
<protein>
    <recommendedName>
        <fullName evidence="2">histidine kinase</fullName>
        <ecNumber evidence="2">2.7.13.3</ecNumber>
    </recommendedName>
</protein>
<dbReference type="PANTHER" id="PTHR24421:SF10">
    <property type="entry name" value="NITRATE_NITRITE SENSOR PROTEIN NARQ"/>
    <property type="match status" value="1"/>
</dbReference>
<evidence type="ECO:0000256" key="2">
    <source>
        <dbReference type="ARBA" id="ARBA00012438"/>
    </source>
</evidence>
<evidence type="ECO:0000256" key="3">
    <source>
        <dbReference type="ARBA" id="ARBA00022553"/>
    </source>
</evidence>
<dbReference type="InterPro" id="IPR050482">
    <property type="entry name" value="Sensor_HK_TwoCompSys"/>
</dbReference>
<evidence type="ECO:0000256" key="4">
    <source>
        <dbReference type="ARBA" id="ARBA00022679"/>
    </source>
</evidence>
<dbReference type="SUPFAM" id="SSF55874">
    <property type="entry name" value="ATPase domain of HSP90 chaperone/DNA topoisomerase II/histidine kinase"/>
    <property type="match status" value="1"/>
</dbReference>
<evidence type="ECO:0000256" key="8">
    <source>
        <dbReference type="ARBA" id="ARBA00023012"/>
    </source>
</evidence>
<dbReference type="GO" id="GO:0016020">
    <property type="term" value="C:membrane"/>
    <property type="evidence" value="ECO:0007669"/>
    <property type="project" value="InterPro"/>
</dbReference>
<feature type="transmembrane region" description="Helical" evidence="9">
    <location>
        <begin position="25"/>
        <end position="48"/>
    </location>
</feature>
<feature type="transmembrane region" description="Helical" evidence="9">
    <location>
        <begin position="60"/>
        <end position="83"/>
    </location>
</feature>
<keyword evidence="12" id="KW-1185">Reference proteome</keyword>
<feature type="domain" description="Signal transduction histidine kinase subgroup 3 dimerisation and phosphoacceptor" evidence="10">
    <location>
        <begin position="239"/>
        <end position="309"/>
    </location>
</feature>
<evidence type="ECO:0000313" key="12">
    <source>
        <dbReference type="Proteomes" id="UP000581206"/>
    </source>
</evidence>
<keyword evidence="6 11" id="KW-0418">Kinase</keyword>
<dbReference type="AlphaFoldDB" id="A0A7X6QZJ2"/>
<keyword evidence="9" id="KW-0812">Transmembrane</keyword>
<dbReference type="RefSeq" id="WP_168630450.1">
    <property type="nucleotide sequence ID" value="NZ_BONL01000002.1"/>
</dbReference>
<name>A0A7X6QZJ2_9CELL</name>
<reference evidence="11 12" key="1">
    <citation type="submission" date="2020-04" db="EMBL/GenBank/DDBJ databases">
        <title>MicrobeNet Type strains.</title>
        <authorList>
            <person name="Nicholson A.C."/>
        </authorList>
    </citation>
    <scope>NUCLEOTIDE SEQUENCE [LARGE SCALE GENOMIC DNA]</scope>
    <source>
        <strain evidence="11 12">ATCC BAA-788</strain>
    </source>
</reference>
<comment type="catalytic activity">
    <reaction evidence="1">
        <text>ATP + protein L-histidine = ADP + protein N-phospho-L-histidine.</text>
        <dbReference type="EC" id="2.7.13.3"/>
    </reaction>
</comment>
<evidence type="ECO:0000256" key="7">
    <source>
        <dbReference type="ARBA" id="ARBA00022840"/>
    </source>
</evidence>
<gene>
    <name evidence="11" type="ORF">HGA03_11665</name>
</gene>
<evidence type="ECO:0000256" key="9">
    <source>
        <dbReference type="SAM" id="Phobius"/>
    </source>
</evidence>
<evidence type="ECO:0000256" key="1">
    <source>
        <dbReference type="ARBA" id="ARBA00000085"/>
    </source>
</evidence>
<dbReference type="GO" id="GO:0000155">
    <property type="term" value="F:phosphorelay sensor kinase activity"/>
    <property type="evidence" value="ECO:0007669"/>
    <property type="project" value="InterPro"/>
</dbReference>
<dbReference type="EMBL" id="JAAXOX010000005">
    <property type="protein sequence ID" value="NKY23319.1"/>
    <property type="molecule type" value="Genomic_DNA"/>
</dbReference>
<keyword evidence="7" id="KW-0067">ATP-binding</keyword>
<dbReference type="InterPro" id="IPR011712">
    <property type="entry name" value="Sig_transdc_His_kin_sub3_dim/P"/>
</dbReference>
<keyword evidence="4" id="KW-0808">Transferase</keyword>
<dbReference type="EC" id="2.7.13.3" evidence="2"/>
<feature type="transmembrane region" description="Helical" evidence="9">
    <location>
        <begin position="130"/>
        <end position="159"/>
    </location>
</feature>
<dbReference type="GO" id="GO:0005524">
    <property type="term" value="F:ATP binding"/>
    <property type="evidence" value="ECO:0007669"/>
    <property type="project" value="UniProtKB-KW"/>
</dbReference>
<keyword evidence="8" id="KW-0902">Two-component regulatory system</keyword>
<proteinExistence type="predicted"/>
<comment type="caution">
    <text evidence="11">The sequence shown here is derived from an EMBL/GenBank/DDBJ whole genome shotgun (WGS) entry which is preliminary data.</text>
</comment>
<evidence type="ECO:0000256" key="5">
    <source>
        <dbReference type="ARBA" id="ARBA00022741"/>
    </source>
</evidence>
<dbReference type="InterPro" id="IPR036890">
    <property type="entry name" value="HATPase_C_sf"/>
</dbReference>
<dbReference type="Proteomes" id="UP000581206">
    <property type="component" value="Unassembled WGS sequence"/>
</dbReference>
<dbReference type="GO" id="GO:0046983">
    <property type="term" value="F:protein dimerization activity"/>
    <property type="evidence" value="ECO:0007669"/>
    <property type="project" value="InterPro"/>
</dbReference>
<dbReference type="CDD" id="cd16917">
    <property type="entry name" value="HATPase_UhpB-NarQ-NarX-like"/>
    <property type="match status" value="1"/>
</dbReference>
<evidence type="ECO:0000259" key="10">
    <source>
        <dbReference type="Pfam" id="PF07730"/>
    </source>
</evidence>
<sequence>MDDGLGAALRGGPRDYLRSSWPWRAWGWCAQAGVAGGIVYGLGAAVVVPVASGTWRLTTIGGVLLEALMLLLFTVTAMLIGAWQRQLARVGRSTVLSRYPLPPGPAAATGRRLSRALRAPFRRGALVRDLIYAVAFLPLAAAAALAALIPPFSVLAGLAGIGQLLASGRIESGPDLADVAGVAGAAVVTLGAPWIWGWLALAGYRLAEGVMGVGATRAAEREQAWRASRRRLSSAFEAERRRIERDLHDGPQQRILAQMLTLGLAADELRALGEPAAGALDLVERARRENGAVLAELRDLVRAIHPQVLTDRGLAAALAEVLSRFPLRVESRLEYPQQNRPDPLVESTAYFVVLEALSNAVKHARCRSVELDVRLTDDVLHLLVVDDGIGGATVRPEGGLAGLADRVAAVAGRLRIDSPPGGPTVLRADIPCQPRLIPPGRQLEDIDG</sequence>
<dbReference type="Gene3D" id="1.20.5.1930">
    <property type="match status" value="1"/>
</dbReference>
<accession>A0A7X6QZJ2</accession>
<organism evidence="11 12">
    <name type="scientific">Cellulomonas denverensis</name>
    <dbReference type="NCBI Taxonomy" id="264297"/>
    <lineage>
        <taxon>Bacteria</taxon>
        <taxon>Bacillati</taxon>
        <taxon>Actinomycetota</taxon>
        <taxon>Actinomycetes</taxon>
        <taxon>Micrococcales</taxon>
        <taxon>Cellulomonadaceae</taxon>
        <taxon>Cellulomonas</taxon>
    </lineage>
</organism>